<protein>
    <recommendedName>
        <fullName evidence="3">DUF1015 domain-containing protein</fullName>
    </recommendedName>
</protein>
<dbReference type="InterPro" id="IPR008323">
    <property type="entry name" value="UCP033563"/>
</dbReference>
<reference evidence="1 2" key="1">
    <citation type="submission" date="2017-10" db="EMBL/GenBank/DDBJ databases">
        <title>Draft genome of Longimonas halophila.</title>
        <authorList>
            <person name="Goh K.M."/>
            <person name="Shamsir M.S."/>
            <person name="Lim S.W."/>
        </authorList>
    </citation>
    <scope>NUCLEOTIDE SEQUENCE [LARGE SCALE GENOMIC DNA]</scope>
    <source>
        <strain evidence="1 2">KCTC 42399</strain>
    </source>
</reference>
<comment type="caution">
    <text evidence="1">The sequence shown here is derived from an EMBL/GenBank/DDBJ whole genome shotgun (WGS) entry which is preliminary data.</text>
</comment>
<evidence type="ECO:0008006" key="3">
    <source>
        <dbReference type="Google" id="ProtNLM"/>
    </source>
</evidence>
<accession>A0A2H3NJ26</accession>
<gene>
    <name evidence="1" type="ORF">CRI93_12110</name>
</gene>
<evidence type="ECO:0000313" key="1">
    <source>
        <dbReference type="EMBL" id="PEN05651.1"/>
    </source>
</evidence>
<dbReference type="EMBL" id="PDEP01000012">
    <property type="protein sequence ID" value="PEN05651.1"/>
    <property type="molecule type" value="Genomic_DNA"/>
</dbReference>
<organism evidence="1 2">
    <name type="scientific">Longimonas halophila</name>
    <dbReference type="NCBI Taxonomy" id="1469170"/>
    <lineage>
        <taxon>Bacteria</taxon>
        <taxon>Pseudomonadati</taxon>
        <taxon>Rhodothermota</taxon>
        <taxon>Rhodothermia</taxon>
        <taxon>Rhodothermales</taxon>
        <taxon>Salisaetaceae</taxon>
        <taxon>Longimonas</taxon>
    </lineage>
</organism>
<dbReference type="PANTHER" id="PTHR36454:SF1">
    <property type="entry name" value="DUF1015 DOMAIN-CONTAINING PROTEIN"/>
    <property type="match status" value="1"/>
</dbReference>
<dbReference type="Proteomes" id="UP000221024">
    <property type="component" value="Unassembled WGS sequence"/>
</dbReference>
<sequence length="487" mass="54105">MSPMSYQTALPRDICMCAAPCLPLQRSNRPLPVRFVLRGDAIHHSFAEACCADEKLIAGVQLPCTFATLRASNRFVSTRYVPDMADLHPFRAVRPQPSAVADVCCAPYDVVSTAEARDIASGRSRSFLRVIRPEIELPEADDQYADAVYERGASNMRGFIEAPYTVREEEPSLYVYRVDTGERSQTGVFGCVSAADYDDGKILKHEATRPAKVRDRARHIEAQQAHAEPVMLTYRGSDTIDALVRSITTRVPPLFDFEDESARHTLWRIEEPEAWQRAFDRVARLYIADGHHRCKAASQVARRHRTKNGTNRPEAHYFPAVLFPMHEMHIMAYNRTLSGLERSSESLIDALASCSTLVRNVGYAVPPQKGHVCVYVDGAWHDLALPPAQGPRTVDTLDAARLTDGVLRPLFDVTEPRKDDRIAYIGGIRGPEAVQARVDAGGADLGISMHPTAIEELVAVSDDGDLMPPKSTWFEPKLISGMLVHTF</sequence>
<name>A0A2H3NJ26_9BACT</name>
<proteinExistence type="predicted"/>
<dbReference type="Pfam" id="PF06245">
    <property type="entry name" value="DUF1015"/>
    <property type="match status" value="1"/>
</dbReference>
<dbReference type="AlphaFoldDB" id="A0A2H3NJ26"/>
<dbReference type="PANTHER" id="PTHR36454">
    <property type="entry name" value="LMO2823 PROTEIN"/>
    <property type="match status" value="1"/>
</dbReference>
<evidence type="ECO:0000313" key="2">
    <source>
        <dbReference type="Proteomes" id="UP000221024"/>
    </source>
</evidence>
<keyword evidence="2" id="KW-1185">Reference proteome</keyword>
<dbReference type="OrthoDB" id="9781616at2"/>